<dbReference type="Pfam" id="PF02515">
    <property type="entry name" value="CoA_transf_3"/>
    <property type="match status" value="1"/>
</dbReference>
<evidence type="ECO:0000313" key="2">
    <source>
        <dbReference type="EMBL" id="NKG19815.1"/>
    </source>
</evidence>
<gene>
    <name evidence="2" type="ORF">HED64_03700</name>
</gene>
<dbReference type="InterPro" id="IPR003673">
    <property type="entry name" value="CoA-Trfase_fam_III"/>
</dbReference>
<keyword evidence="1 2" id="KW-0808">Transferase</keyword>
<dbReference type="Gene3D" id="3.30.1540.10">
    <property type="entry name" value="formyl-coa transferase, domain 3"/>
    <property type="match status" value="1"/>
</dbReference>
<comment type="caution">
    <text evidence="2">The sequence shown here is derived from an EMBL/GenBank/DDBJ whole genome shotgun (WGS) entry which is preliminary data.</text>
</comment>
<dbReference type="InterPro" id="IPR050483">
    <property type="entry name" value="CoA-transferase_III_domain"/>
</dbReference>
<dbReference type="SUPFAM" id="SSF89796">
    <property type="entry name" value="CoA-transferase family III (CaiB/BaiF)"/>
    <property type="match status" value="1"/>
</dbReference>
<dbReference type="InterPro" id="IPR044855">
    <property type="entry name" value="CoA-Trfase_III_dom3_sf"/>
</dbReference>
<dbReference type="InterPro" id="IPR023606">
    <property type="entry name" value="CoA-Trfase_III_dom_1_sf"/>
</dbReference>
<dbReference type="GO" id="GO:0016740">
    <property type="term" value="F:transferase activity"/>
    <property type="evidence" value="ECO:0007669"/>
    <property type="project" value="UniProtKB-KW"/>
</dbReference>
<dbReference type="Gene3D" id="3.40.50.10540">
    <property type="entry name" value="Crotonobetainyl-coa:carnitine coa-transferase, domain 1"/>
    <property type="match status" value="1"/>
</dbReference>
<dbReference type="Proteomes" id="UP000746595">
    <property type="component" value="Unassembled WGS sequence"/>
</dbReference>
<evidence type="ECO:0000256" key="1">
    <source>
        <dbReference type="ARBA" id="ARBA00022679"/>
    </source>
</evidence>
<name>A0ABX1G2B5_9MICC</name>
<protein>
    <submittedName>
        <fullName evidence="2">CoA transferase</fullName>
    </submittedName>
</protein>
<organism evidence="2 3">
    <name type="scientific">Paeniglutamicibacter terrestris</name>
    <dbReference type="NCBI Taxonomy" id="2723403"/>
    <lineage>
        <taxon>Bacteria</taxon>
        <taxon>Bacillati</taxon>
        <taxon>Actinomycetota</taxon>
        <taxon>Actinomycetes</taxon>
        <taxon>Micrococcales</taxon>
        <taxon>Micrococcaceae</taxon>
        <taxon>Paeniglutamicibacter</taxon>
    </lineage>
</organism>
<dbReference type="PANTHER" id="PTHR48207">
    <property type="entry name" value="SUCCINATE--HYDROXYMETHYLGLUTARATE COA-TRANSFERASE"/>
    <property type="match status" value="1"/>
</dbReference>
<sequence>MDSTSGPLSGIVVADLSRVLAGPYGTMLLADMGATVIKIESRQGDDTRAWMPPVLDGKSTYYMSINRNKRSVALDFNDPEDLETARRIIGRADVVVENFKPGSLAKYNLDYATIAATQPEVVYASITGFGTAGGGALPGYDLMVQAISGLMDLTGSPETEGFRSGVAIFDVITGLHTTIGILAALREREHTGRGQLVETNLLSSAQSGLVNQTAGYLLSGSVPERMGNEHPSIYPYEPFPTAQGPLIIAVGNDGQFRRLCNVLGIPGIAADERFCTPPLRSRNRTELRPILVDALSTNDAQSWFDLLTEQNVPAAPINSIAQGIDYAESIGLDPVVRVGPAGEMPGIRHPIGFSRTPARYDLLPPDLDADREHILNWLGAESRLAAQSRA</sequence>
<proteinExistence type="predicted"/>
<evidence type="ECO:0000313" key="3">
    <source>
        <dbReference type="Proteomes" id="UP000746595"/>
    </source>
</evidence>
<dbReference type="PANTHER" id="PTHR48207:SF3">
    <property type="entry name" value="SUCCINATE--HYDROXYMETHYLGLUTARATE COA-TRANSFERASE"/>
    <property type="match status" value="1"/>
</dbReference>
<reference evidence="2 3" key="1">
    <citation type="submission" date="2020-04" db="EMBL/GenBank/DDBJ databases">
        <title>Paeniglutamicibacter sp. ANT13_2, a novel actinomycete isolated from sediment in Antarctica.</title>
        <authorList>
            <person name="Sakdapetsiri C."/>
            <person name="Pinyakong O."/>
        </authorList>
    </citation>
    <scope>NUCLEOTIDE SEQUENCE [LARGE SCALE GENOMIC DNA]</scope>
    <source>
        <strain evidence="2 3">ANT13_2</strain>
    </source>
</reference>
<dbReference type="EMBL" id="JAAWVT010000001">
    <property type="protein sequence ID" value="NKG19815.1"/>
    <property type="molecule type" value="Genomic_DNA"/>
</dbReference>
<keyword evidence="3" id="KW-1185">Reference proteome</keyword>
<accession>A0ABX1G2B5</accession>